<organism evidence="4 5">
    <name type="scientific">Deinococcus aerophilus</name>
    <dbReference type="NCBI Taxonomy" id="522488"/>
    <lineage>
        <taxon>Bacteria</taxon>
        <taxon>Thermotogati</taxon>
        <taxon>Deinococcota</taxon>
        <taxon>Deinococci</taxon>
        <taxon>Deinococcales</taxon>
        <taxon>Deinococcaceae</taxon>
        <taxon>Deinococcus</taxon>
    </lineage>
</organism>
<dbReference type="InterPro" id="IPR006683">
    <property type="entry name" value="Thioestr_dom"/>
</dbReference>
<dbReference type="EMBL" id="BMOM01000001">
    <property type="protein sequence ID" value="GGL95860.1"/>
    <property type="molecule type" value="Genomic_DNA"/>
</dbReference>
<protein>
    <submittedName>
        <fullName evidence="4">Phenylacetic acid degradation protein</fullName>
    </submittedName>
</protein>
<dbReference type="NCBIfam" id="TIGR00369">
    <property type="entry name" value="unchar_dom_1"/>
    <property type="match status" value="1"/>
</dbReference>
<evidence type="ECO:0000313" key="5">
    <source>
        <dbReference type="Proteomes" id="UP000661918"/>
    </source>
</evidence>
<dbReference type="Gene3D" id="3.10.129.10">
    <property type="entry name" value="Hotdog Thioesterase"/>
    <property type="match status" value="1"/>
</dbReference>
<name>A0ABQ2GHR7_9DEIO</name>
<evidence type="ECO:0000256" key="2">
    <source>
        <dbReference type="SAM" id="MobiDB-lite"/>
    </source>
</evidence>
<feature type="domain" description="Thioesterase" evidence="3">
    <location>
        <begin position="93"/>
        <end position="169"/>
    </location>
</feature>
<dbReference type="InterPro" id="IPR029069">
    <property type="entry name" value="HotDog_dom_sf"/>
</dbReference>
<dbReference type="PANTHER" id="PTHR43240">
    <property type="entry name" value="1,4-DIHYDROXY-2-NAPHTHOYL-COA THIOESTERASE 1"/>
    <property type="match status" value="1"/>
</dbReference>
<gene>
    <name evidence="4" type="ORF">GCM10010841_00280</name>
</gene>
<evidence type="ECO:0000313" key="4">
    <source>
        <dbReference type="EMBL" id="GGL95860.1"/>
    </source>
</evidence>
<comment type="caution">
    <text evidence="4">The sequence shown here is derived from an EMBL/GenBank/DDBJ whole genome shotgun (WGS) entry which is preliminary data.</text>
</comment>
<keyword evidence="1" id="KW-0378">Hydrolase</keyword>
<proteinExistence type="predicted"/>
<dbReference type="SUPFAM" id="SSF54637">
    <property type="entry name" value="Thioesterase/thiol ester dehydrase-isomerase"/>
    <property type="match status" value="1"/>
</dbReference>
<dbReference type="PANTHER" id="PTHR43240:SF1">
    <property type="entry name" value="BLR5584 PROTEIN"/>
    <property type="match status" value="1"/>
</dbReference>
<sequence length="190" mass="20092">MTLTQDTPTDDSTPQSSSPPRTRTYTWADPLVGAGAAQDLSGLDYLRGMARGDFAAPPIGQTLGFRIRDEHDVQPGQVTFRMTPEEFHYNPIGSVHGGVYATLLDSALGCAIHTRLPAGVGYTTVDLAVKYLRPLRLGMGEVRAVGEVLSVSRQVATASAQVLDDSGKLYATATTTCLILRPTAASGATP</sequence>
<dbReference type="CDD" id="cd03443">
    <property type="entry name" value="PaaI_thioesterase"/>
    <property type="match status" value="1"/>
</dbReference>
<feature type="compositionally biased region" description="Low complexity" evidence="2">
    <location>
        <begin position="1"/>
        <end position="24"/>
    </location>
</feature>
<dbReference type="Pfam" id="PF03061">
    <property type="entry name" value="4HBT"/>
    <property type="match status" value="1"/>
</dbReference>
<dbReference type="InterPro" id="IPR003736">
    <property type="entry name" value="PAAI_dom"/>
</dbReference>
<feature type="region of interest" description="Disordered" evidence="2">
    <location>
        <begin position="1"/>
        <end position="26"/>
    </location>
</feature>
<keyword evidence="5" id="KW-1185">Reference proteome</keyword>
<evidence type="ECO:0000256" key="1">
    <source>
        <dbReference type="ARBA" id="ARBA00022801"/>
    </source>
</evidence>
<dbReference type="RefSeq" id="WP_188900096.1">
    <property type="nucleotide sequence ID" value="NZ_BMOM01000001.1"/>
</dbReference>
<reference evidence="5" key="1">
    <citation type="journal article" date="2019" name="Int. J. Syst. Evol. Microbiol.">
        <title>The Global Catalogue of Microorganisms (GCM) 10K type strain sequencing project: providing services to taxonomists for standard genome sequencing and annotation.</title>
        <authorList>
            <consortium name="The Broad Institute Genomics Platform"/>
            <consortium name="The Broad Institute Genome Sequencing Center for Infectious Disease"/>
            <person name="Wu L."/>
            <person name="Ma J."/>
        </authorList>
    </citation>
    <scope>NUCLEOTIDE SEQUENCE [LARGE SCALE GENOMIC DNA]</scope>
    <source>
        <strain evidence="5">JCM 15443</strain>
    </source>
</reference>
<dbReference type="Proteomes" id="UP000661918">
    <property type="component" value="Unassembled WGS sequence"/>
</dbReference>
<accession>A0ABQ2GHR7</accession>
<evidence type="ECO:0000259" key="3">
    <source>
        <dbReference type="Pfam" id="PF03061"/>
    </source>
</evidence>